<keyword evidence="2" id="KW-1185">Reference proteome</keyword>
<reference evidence="1" key="2">
    <citation type="submission" date="2020-09" db="EMBL/GenBank/DDBJ databases">
        <authorList>
            <person name="Sun Q."/>
            <person name="Zhou Y."/>
        </authorList>
    </citation>
    <scope>NUCLEOTIDE SEQUENCE</scope>
    <source>
        <strain evidence="1">CGMCC 1.15360</strain>
    </source>
</reference>
<dbReference type="EMBL" id="BMIP01000002">
    <property type="protein sequence ID" value="GGD62307.1"/>
    <property type="molecule type" value="Genomic_DNA"/>
</dbReference>
<organism evidence="1 2">
    <name type="scientific">Croceicoccus mobilis</name>
    <dbReference type="NCBI Taxonomy" id="1703339"/>
    <lineage>
        <taxon>Bacteria</taxon>
        <taxon>Pseudomonadati</taxon>
        <taxon>Pseudomonadota</taxon>
        <taxon>Alphaproteobacteria</taxon>
        <taxon>Sphingomonadales</taxon>
        <taxon>Erythrobacteraceae</taxon>
        <taxon>Croceicoccus</taxon>
    </lineage>
</organism>
<evidence type="ECO:0000313" key="1">
    <source>
        <dbReference type="EMBL" id="GGD62307.1"/>
    </source>
</evidence>
<name>A0A916YUJ0_9SPHN</name>
<reference evidence="1" key="1">
    <citation type="journal article" date="2014" name="Int. J. Syst. Evol. Microbiol.">
        <title>Complete genome sequence of Corynebacterium casei LMG S-19264T (=DSM 44701T), isolated from a smear-ripened cheese.</title>
        <authorList>
            <consortium name="US DOE Joint Genome Institute (JGI-PGF)"/>
            <person name="Walter F."/>
            <person name="Albersmeier A."/>
            <person name="Kalinowski J."/>
            <person name="Ruckert C."/>
        </authorList>
    </citation>
    <scope>NUCLEOTIDE SEQUENCE</scope>
    <source>
        <strain evidence="1">CGMCC 1.15360</strain>
    </source>
</reference>
<dbReference type="RefSeq" id="WP_066776680.1">
    <property type="nucleotide sequence ID" value="NZ_BMIP01000002.1"/>
</dbReference>
<sequence>MGKFAIGLIALVFGLVIGGVSASMIVGGAAAGAGAGAGIMTGMCSTIQAAQNAGVMSAEDADRTIAQVASDLSDKDGASIEITGTAQECADFMAKYAS</sequence>
<proteinExistence type="predicted"/>
<accession>A0A916YUJ0</accession>
<protein>
    <submittedName>
        <fullName evidence="1">Uncharacterized protein</fullName>
    </submittedName>
</protein>
<comment type="caution">
    <text evidence="1">The sequence shown here is derived from an EMBL/GenBank/DDBJ whole genome shotgun (WGS) entry which is preliminary data.</text>
</comment>
<dbReference type="AlphaFoldDB" id="A0A916YUJ0"/>
<evidence type="ECO:0000313" key="2">
    <source>
        <dbReference type="Proteomes" id="UP000612349"/>
    </source>
</evidence>
<gene>
    <name evidence="1" type="ORF">GCM10010990_09640</name>
</gene>
<dbReference type="Proteomes" id="UP000612349">
    <property type="component" value="Unassembled WGS sequence"/>
</dbReference>